<keyword evidence="1" id="KW-0472">Membrane</keyword>
<protein>
    <submittedName>
        <fullName evidence="2">Uncharacterized protein</fullName>
    </submittedName>
</protein>
<reference evidence="2" key="1">
    <citation type="journal article" date="2022" name="Arch. Microbiol.">
        <title>Microbulbifer okhotskensis sp. nov., isolated from a deep bottom sediment of the Okhotsk Sea.</title>
        <authorList>
            <person name="Romanenko L."/>
            <person name="Kurilenko V."/>
            <person name="Otstavnykh N."/>
            <person name="Velansky P."/>
            <person name="Isaeva M."/>
            <person name="Mikhailov V."/>
        </authorList>
    </citation>
    <scope>NUCLEOTIDE SEQUENCE</scope>
    <source>
        <strain evidence="2">OS29</strain>
    </source>
</reference>
<keyword evidence="3" id="KW-1185">Reference proteome</keyword>
<name>A0A9X2EK09_9GAMM</name>
<keyword evidence="1" id="KW-1133">Transmembrane helix</keyword>
<dbReference type="EMBL" id="JALBWM010000004">
    <property type="protein sequence ID" value="MCO1333040.1"/>
    <property type="molecule type" value="Genomic_DNA"/>
</dbReference>
<sequence>MPEIYLLFIGLAVSLFEFIGILLGIHEFRKAGVELAKQRLSLEAEAIKRKRGKVK</sequence>
<accession>A0A9X2EK09</accession>
<evidence type="ECO:0000313" key="2">
    <source>
        <dbReference type="EMBL" id="MCO1333040.1"/>
    </source>
</evidence>
<evidence type="ECO:0000313" key="3">
    <source>
        <dbReference type="Proteomes" id="UP001139028"/>
    </source>
</evidence>
<organism evidence="2 3">
    <name type="scientific">Microbulbifer okhotskensis</name>
    <dbReference type="NCBI Taxonomy" id="2926617"/>
    <lineage>
        <taxon>Bacteria</taxon>
        <taxon>Pseudomonadati</taxon>
        <taxon>Pseudomonadota</taxon>
        <taxon>Gammaproteobacteria</taxon>
        <taxon>Cellvibrionales</taxon>
        <taxon>Microbulbiferaceae</taxon>
        <taxon>Microbulbifer</taxon>
    </lineage>
</organism>
<feature type="transmembrane region" description="Helical" evidence="1">
    <location>
        <begin position="6"/>
        <end position="25"/>
    </location>
</feature>
<evidence type="ECO:0000256" key="1">
    <source>
        <dbReference type="SAM" id="Phobius"/>
    </source>
</evidence>
<comment type="caution">
    <text evidence="2">The sequence shown here is derived from an EMBL/GenBank/DDBJ whole genome shotgun (WGS) entry which is preliminary data.</text>
</comment>
<dbReference type="AlphaFoldDB" id="A0A9X2EK09"/>
<keyword evidence="1" id="KW-0812">Transmembrane</keyword>
<gene>
    <name evidence="2" type="ORF">MO867_01680</name>
</gene>
<dbReference type="RefSeq" id="WP_252464209.1">
    <property type="nucleotide sequence ID" value="NZ_JALBWM010000004.1"/>
</dbReference>
<dbReference type="Proteomes" id="UP001139028">
    <property type="component" value="Unassembled WGS sequence"/>
</dbReference>
<proteinExistence type="predicted"/>